<protein>
    <submittedName>
        <fullName evidence="4">Diguanylate cyclase domain-containing protein</fullName>
        <ecNumber evidence="4">2.7.7.65</ecNumber>
    </submittedName>
</protein>
<evidence type="ECO:0000313" key="5">
    <source>
        <dbReference type="Proteomes" id="UP001596378"/>
    </source>
</evidence>
<evidence type="ECO:0000259" key="3">
    <source>
        <dbReference type="PROSITE" id="PS50887"/>
    </source>
</evidence>
<dbReference type="PROSITE" id="PS50887">
    <property type="entry name" value="GGDEF"/>
    <property type="match status" value="1"/>
</dbReference>
<reference evidence="5" key="1">
    <citation type="journal article" date="2019" name="Int. J. Syst. Evol. Microbiol.">
        <title>The Global Catalogue of Microorganisms (GCM) 10K type strain sequencing project: providing services to taxonomists for standard genome sequencing and annotation.</title>
        <authorList>
            <consortium name="The Broad Institute Genomics Platform"/>
            <consortium name="The Broad Institute Genome Sequencing Center for Infectious Disease"/>
            <person name="Wu L."/>
            <person name="Ma J."/>
        </authorList>
    </citation>
    <scope>NUCLEOTIDE SEQUENCE [LARGE SCALE GENOMIC DNA]</scope>
    <source>
        <strain evidence="5">KCTC 12907</strain>
    </source>
</reference>
<dbReference type="GO" id="GO:0052621">
    <property type="term" value="F:diguanylate cyclase activity"/>
    <property type="evidence" value="ECO:0007669"/>
    <property type="project" value="UniProtKB-EC"/>
</dbReference>
<dbReference type="PANTHER" id="PTHR46663:SF4">
    <property type="entry name" value="DIGUANYLATE CYCLASE DGCT-RELATED"/>
    <property type="match status" value="1"/>
</dbReference>
<keyword evidence="1" id="KW-0472">Membrane</keyword>
<evidence type="ECO:0000256" key="2">
    <source>
        <dbReference type="SAM" id="SignalP"/>
    </source>
</evidence>
<dbReference type="InterPro" id="IPR029787">
    <property type="entry name" value="Nucleotide_cyclase"/>
</dbReference>
<proteinExistence type="predicted"/>
<feature type="chain" id="PRO_5046007421" evidence="2">
    <location>
        <begin position="28"/>
        <end position="507"/>
    </location>
</feature>
<dbReference type="InterPro" id="IPR052163">
    <property type="entry name" value="DGC-Regulatory_Protein"/>
</dbReference>
<dbReference type="Gene3D" id="3.30.70.270">
    <property type="match status" value="1"/>
</dbReference>
<sequence>MSNVKSRFQFKLACALLLFAMLISALVATTDHLRMRDQAISNTDKQIELYEISVRNALDTLDKAYAIFGESLTRSMKVVSSELIAKYEADPSFDDWDFQSLKDAYGVDVYIINEANTIVYSSYSPDIGLDFDHCCATLAKILDERRADGGFYQDGVDTQQHSGQLMKYSYQATADKKYIVELGYSLENSPIFREFNFARTVDGILRDNSSINEIHVLNLGGRRLLGSPEAGPTLEGERKRAFDAALATGRTMEYREKTDRETTIYRYVRHESQYDDGATKVKILEIVYNENELNAVLRVNTRMFLLQLLGILVVAAGLSMLIADWVAKPMYLAFHDSLTGLKNRASFEDDIREALAKSHDSPGLLMIDLDNFKIVNDRLGHEAGDRLLRGVAREISSAAGSRGFAYRLGGDEFVMLLPSAAPEEAEAAARLLLSSVRRAIDSEAESYGQELTVSIGIAFAPEHGDDPHALCRSADIALYKSKKLGKNTYHVFEPADDPDAKEPTADS</sequence>
<dbReference type="RefSeq" id="WP_378047374.1">
    <property type="nucleotide sequence ID" value="NZ_JBHMDN010000013.1"/>
</dbReference>
<feature type="signal peptide" evidence="2">
    <location>
        <begin position="1"/>
        <end position="27"/>
    </location>
</feature>
<dbReference type="Proteomes" id="UP001596378">
    <property type="component" value="Unassembled WGS sequence"/>
</dbReference>
<feature type="transmembrane region" description="Helical" evidence="1">
    <location>
        <begin position="304"/>
        <end position="327"/>
    </location>
</feature>
<feature type="domain" description="GGDEF" evidence="3">
    <location>
        <begin position="360"/>
        <end position="494"/>
    </location>
</feature>
<dbReference type="PANTHER" id="PTHR46663">
    <property type="entry name" value="DIGUANYLATE CYCLASE DGCT-RELATED"/>
    <property type="match status" value="1"/>
</dbReference>
<dbReference type="SMART" id="SM00267">
    <property type="entry name" value="GGDEF"/>
    <property type="match status" value="1"/>
</dbReference>
<evidence type="ECO:0000313" key="4">
    <source>
        <dbReference type="EMBL" id="MFC7148050.1"/>
    </source>
</evidence>
<organism evidence="4 5">
    <name type="scientific">Cohnella cellulosilytica</name>
    <dbReference type="NCBI Taxonomy" id="986710"/>
    <lineage>
        <taxon>Bacteria</taxon>
        <taxon>Bacillati</taxon>
        <taxon>Bacillota</taxon>
        <taxon>Bacilli</taxon>
        <taxon>Bacillales</taxon>
        <taxon>Paenibacillaceae</taxon>
        <taxon>Cohnella</taxon>
    </lineage>
</organism>
<keyword evidence="2" id="KW-0732">Signal</keyword>
<gene>
    <name evidence="4" type="ORF">ACFQMJ_05825</name>
</gene>
<accession>A0ABW2F817</accession>
<dbReference type="EMBL" id="JBHTAI010000003">
    <property type="protein sequence ID" value="MFC7148050.1"/>
    <property type="molecule type" value="Genomic_DNA"/>
</dbReference>
<comment type="caution">
    <text evidence="4">The sequence shown here is derived from an EMBL/GenBank/DDBJ whole genome shotgun (WGS) entry which is preliminary data.</text>
</comment>
<keyword evidence="5" id="KW-1185">Reference proteome</keyword>
<dbReference type="InterPro" id="IPR000160">
    <property type="entry name" value="GGDEF_dom"/>
</dbReference>
<keyword evidence="1" id="KW-1133">Transmembrane helix</keyword>
<name>A0ABW2F817_9BACL</name>
<dbReference type="EC" id="2.7.7.65" evidence="4"/>
<dbReference type="InterPro" id="IPR043128">
    <property type="entry name" value="Rev_trsase/Diguanyl_cyclase"/>
</dbReference>
<dbReference type="CDD" id="cd01949">
    <property type="entry name" value="GGDEF"/>
    <property type="match status" value="1"/>
</dbReference>
<evidence type="ECO:0000256" key="1">
    <source>
        <dbReference type="SAM" id="Phobius"/>
    </source>
</evidence>
<dbReference type="Pfam" id="PF00990">
    <property type="entry name" value="GGDEF"/>
    <property type="match status" value="1"/>
</dbReference>
<keyword evidence="4" id="KW-0548">Nucleotidyltransferase</keyword>
<keyword evidence="1" id="KW-0812">Transmembrane</keyword>
<dbReference type="NCBIfam" id="TIGR00254">
    <property type="entry name" value="GGDEF"/>
    <property type="match status" value="1"/>
</dbReference>
<dbReference type="SUPFAM" id="SSF55073">
    <property type="entry name" value="Nucleotide cyclase"/>
    <property type="match status" value="1"/>
</dbReference>
<keyword evidence="4" id="KW-0808">Transferase</keyword>